<evidence type="ECO:0000313" key="3">
    <source>
        <dbReference type="EMBL" id="AVF38146.1"/>
    </source>
</evidence>
<sequence length="163" mass="19079">MIITENSYFEIGLKEVLKNGFLPSNLNIKYFYTGHGSVYVFFPDKIKPNLFVEPIQIFAICRKNKISMNLNTNDFADELMEVIGNSHFIPKPPLTMRELLVLDNLCKGISSKSISKFLNIEEKTISSHKNNALNKLSMESFSSFHMEFRSWCKLWFKFKFRFK</sequence>
<dbReference type="OrthoDB" id="6623657at2"/>
<evidence type="ECO:0000259" key="2">
    <source>
        <dbReference type="PROSITE" id="PS50043"/>
    </source>
</evidence>
<evidence type="ECO:0000256" key="1">
    <source>
        <dbReference type="ARBA" id="ARBA00023125"/>
    </source>
</evidence>
<dbReference type="KEGG" id="rox:BV494_25065"/>
<dbReference type="PROSITE" id="PS50043">
    <property type="entry name" value="HTH_LUXR_2"/>
    <property type="match status" value="1"/>
</dbReference>
<dbReference type="InterPro" id="IPR000792">
    <property type="entry name" value="Tscrpt_reg_LuxR_C"/>
</dbReference>
<keyword evidence="3" id="KW-0614">Plasmid</keyword>
<proteinExistence type="predicted"/>
<name>A0A2L1UYX5_9GAMM</name>
<dbReference type="InterPro" id="IPR036388">
    <property type="entry name" value="WH-like_DNA-bd_sf"/>
</dbReference>
<dbReference type="GO" id="GO:0006355">
    <property type="term" value="P:regulation of DNA-templated transcription"/>
    <property type="evidence" value="ECO:0007669"/>
    <property type="project" value="InterPro"/>
</dbReference>
<gene>
    <name evidence="3" type="ORF">BV494_25065</name>
</gene>
<dbReference type="PROSITE" id="PS00622">
    <property type="entry name" value="HTH_LUXR_1"/>
    <property type="match status" value="1"/>
</dbReference>
<reference evidence="4" key="1">
    <citation type="submission" date="2017-01" db="EMBL/GenBank/DDBJ databases">
        <title>Genome sequence of Rouxiella sp. ERMR1:05.</title>
        <authorList>
            <person name="Kumar R."/>
            <person name="Singh D."/>
            <person name="Kumar S."/>
        </authorList>
    </citation>
    <scope>NUCLEOTIDE SEQUENCE [LARGE SCALE GENOMIC DNA]</scope>
    <source>
        <strain evidence="4">ERMR1:05</strain>
        <plasmid evidence="4">unnamed2</plasmid>
    </source>
</reference>
<dbReference type="PRINTS" id="PR00038">
    <property type="entry name" value="HTHLUXR"/>
</dbReference>
<dbReference type="RefSeq" id="WP_104925471.1">
    <property type="nucleotide sequence ID" value="NZ_CP019064.1"/>
</dbReference>
<organism evidence="3 4">
    <name type="scientific">Rahnella sikkimica</name>
    <dbReference type="NCBI Taxonomy" id="1805933"/>
    <lineage>
        <taxon>Bacteria</taxon>
        <taxon>Pseudomonadati</taxon>
        <taxon>Pseudomonadota</taxon>
        <taxon>Gammaproteobacteria</taxon>
        <taxon>Enterobacterales</taxon>
        <taxon>Yersiniaceae</taxon>
        <taxon>Rahnella</taxon>
    </lineage>
</organism>
<accession>A0A2L1UYX5</accession>
<keyword evidence="1" id="KW-0238">DNA-binding</keyword>
<keyword evidence="4" id="KW-1185">Reference proteome</keyword>
<protein>
    <recommendedName>
        <fullName evidence="2">HTH luxR-type domain-containing protein</fullName>
    </recommendedName>
</protein>
<evidence type="ECO:0000313" key="4">
    <source>
        <dbReference type="Proteomes" id="UP000239197"/>
    </source>
</evidence>
<dbReference type="GO" id="GO:0003677">
    <property type="term" value="F:DNA binding"/>
    <property type="evidence" value="ECO:0007669"/>
    <property type="project" value="UniProtKB-KW"/>
</dbReference>
<feature type="domain" description="HTH luxR-type" evidence="2">
    <location>
        <begin position="87"/>
        <end position="151"/>
    </location>
</feature>
<geneLocation type="plasmid" evidence="3 4">
    <name>unnamed2</name>
</geneLocation>
<dbReference type="CDD" id="cd06170">
    <property type="entry name" value="LuxR_C_like"/>
    <property type="match status" value="1"/>
</dbReference>
<dbReference type="Proteomes" id="UP000239197">
    <property type="component" value="Plasmid unnamed2"/>
</dbReference>
<dbReference type="AlphaFoldDB" id="A0A2L1UYX5"/>
<dbReference type="SUPFAM" id="SSF46894">
    <property type="entry name" value="C-terminal effector domain of the bipartite response regulators"/>
    <property type="match status" value="1"/>
</dbReference>
<dbReference type="Pfam" id="PF00196">
    <property type="entry name" value="GerE"/>
    <property type="match status" value="1"/>
</dbReference>
<dbReference type="SMART" id="SM00421">
    <property type="entry name" value="HTH_LUXR"/>
    <property type="match status" value="1"/>
</dbReference>
<dbReference type="InterPro" id="IPR016032">
    <property type="entry name" value="Sig_transdc_resp-reg_C-effctor"/>
</dbReference>
<dbReference type="Gene3D" id="1.10.10.10">
    <property type="entry name" value="Winged helix-like DNA-binding domain superfamily/Winged helix DNA-binding domain"/>
    <property type="match status" value="1"/>
</dbReference>
<dbReference type="EMBL" id="CP019064">
    <property type="protein sequence ID" value="AVF38146.1"/>
    <property type="molecule type" value="Genomic_DNA"/>
</dbReference>